<proteinExistence type="predicted"/>
<evidence type="ECO:0000259" key="1">
    <source>
        <dbReference type="Pfam" id="PF00891"/>
    </source>
</evidence>
<feature type="domain" description="O-methyltransferase C-terminal" evidence="1">
    <location>
        <begin position="34"/>
        <end position="95"/>
    </location>
</feature>
<protein>
    <recommendedName>
        <fullName evidence="1">O-methyltransferase C-terminal domain-containing protein</fullName>
    </recommendedName>
</protein>
<name>A0ABR1PX68_9PEZI</name>
<accession>A0ABR1PX68</accession>
<dbReference type="Gene3D" id="3.40.50.150">
    <property type="entry name" value="Vaccinia Virus protein VP39"/>
    <property type="match status" value="1"/>
</dbReference>
<organism evidence="2 3">
    <name type="scientific">Apiospora aurea</name>
    <dbReference type="NCBI Taxonomy" id="335848"/>
    <lineage>
        <taxon>Eukaryota</taxon>
        <taxon>Fungi</taxon>
        <taxon>Dikarya</taxon>
        <taxon>Ascomycota</taxon>
        <taxon>Pezizomycotina</taxon>
        <taxon>Sordariomycetes</taxon>
        <taxon>Xylariomycetidae</taxon>
        <taxon>Amphisphaeriales</taxon>
        <taxon>Apiosporaceae</taxon>
        <taxon>Apiospora</taxon>
    </lineage>
</organism>
<dbReference type="InterPro" id="IPR001077">
    <property type="entry name" value="COMT_C"/>
</dbReference>
<comment type="caution">
    <text evidence="2">The sequence shown here is derived from an EMBL/GenBank/DDBJ whole genome shotgun (WGS) entry which is preliminary data.</text>
</comment>
<dbReference type="GeneID" id="92083293"/>
<evidence type="ECO:0000313" key="2">
    <source>
        <dbReference type="EMBL" id="KAK7941622.1"/>
    </source>
</evidence>
<dbReference type="EMBL" id="JAQQWE010000009">
    <property type="protein sequence ID" value="KAK7941622.1"/>
    <property type="molecule type" value="Genomic_DNA"/>
</dbReference>
<sequence>MYIQSHRQEHKHSAVLGPVQKIGSSIFGEQPTKGALILRNVRAACTADSSVLIAEYLRPEQPSAYTSTVDMFILNIGGKVRSEKAFGELAAKAGLKITSVARHATTESAVVEMVPIQLIEYIIAFV</sequence>
<keyword evidence="3" id="KW-1185">Reference proteome</keyword>
<dbReference type="Proteomes" id="UP001391051">
    <property type="component" value="Unassembled WGS sequence"/>
</dbReference>
<gene>
    <name evidence="2" type="ORF">PG986_014009</name>
</gene>
<reference evidence="2 3" key="1">
    <citation type="submission" date="2023-01" db="EMBL/GenBank/DDBJ databases">
        <title>Analysis of 21 Apiospora genomes using comparative genomics revels a genus with tremendous synthesis potential of carbohydrate active enzymes and secondary metabolites.</title>
        <authorList>
            <person name="Sorensen T."/>
        </authorList>
    </citation>
    <scope>NUCLEOTIDE SEQUENCE [LARGE SCALE GENOMIC DNA]</scope>
    <source>
        <strain evidence="2 3">CBS 24483</strain>
    </source>
</reference>
<evidence type="ECO:0000313" key="3">
    <source>
        <dbReference type="Proteomes" id="UP001391051"/>
    </source>
</evidence>
<dbReference type="Pfam" id="PF00891">
    <property type="entry name" value="Methyltransf_2"/>
    <property type="match status" value="1"/>
</dbReference>
<dbReference type="RefSeq" id="XP_066694374.1">
    <property type="nucleotide sequence ID" value="XM_066850231.1"/>
</dbReference>
<dbReference type="SUPFAM" id="SSF53335">
    <property type="entry name" value="S-adenosyl-L-methionine-dependent methyltransferases"/>
    <property type="match status" value="1"/>
</dbReference>
<dbReference type="InterPro" id="IPR029063">
    <property type="entry name" value="SAM-dependent_MTases_sf"/>
</dbReference>